<dbReference type="PANTHER" id="PTHR20898:SF0">
    <property type="entry name" value="DAEDALUS ON 3-RELATED"/>
    <property type="match status" value="1"/>
</dbReference>
<evidence type="ECO:0000256" key="1">
    <source>
        <dbReference type="SAM" id="SignalP"/>
    </source>
</evidence>
<evidence type="ECO:0000313" key="3">
    <source>
        <dbReference type="Proteomes" id="UP000002282"/>
    </source>
</evidence>
<dbReference type="AlphaFoldDB" id="B4P7T0"/>
<dbReference type="PANTHER" id="PTHR20898">
    <property type="entry name" value="DAEDALUS ON 3-RELATED-RELATED"/>
    <property type="match status" value="1"/>
</dbReference>
<dbReference type="Proteomes" id="UP000002282">
    <property type="component" value="Chromosome 2R"/>
</dbReference>
<feature type="chain" id="PRO_5002821345" description="MD-2-related lipid-recognition domain-containing protein" evidence="1">
    <location>
        <begin position="21"/>
        <end position="189"/>
    </location>
</feature>
<evidence type="ECO:0008006" key="4">
    <source>
        <dbReference type="Google" id="ProtNLM"/>
    </source>
</evidence>
<dbReference type="HOGENOM" id="CLU_116900_2_0_1"/>
<dbReference type="SMART" id="SM00697">
    <property type="entry name" value="DM8"/>
    <property type="match status" value="1"/>
</dbReference>
<dbReference type="PhylomeDB" id="B4P7T0"/>
<dbReference type="KEGG" id="dya:Dyak_GE12265"/>
<organism evidence="2 3">
    <name type="scientific">Drosophila yakuba</name>
    <name type="common">Fruit fly</name>
    <dbReference type="NCBI Taxonomy" id="7245"/>
    <lineage>
        <taxon>Eukaryota</taxon>
        <taxon>Metazoa</taxon>
        <taxon>Ecdysozoa</taxon>
        <taxon>Arthropoda</taxon>
        <taxon>Hexapoda</taxon>
        <taxon>Insecta</taxon>
        <taxon>Pterygota</taxon>
        <taxon>Neoptera</taxon>
        <taxon>Endopterygota</taxon>
        <taxon>Diptera</taxon>
        <taxon>Brachycera</taxon>
        <taxon>Muscomorpha</taxon>
        <taxon>Ephydroidea</taxon>
        <taxon>Drosophilidae</taxon>
        <taxon>Drosophila</taxon>
        <taxon>Sophophora</taxon>
    </lineage>
</organism>
<feature type="signal peptide" evidence="1">
    <location>
        <begin position="1"/>
        <end position="20"/>
    </location>
</feature>
<dbReference type="InterPro" id="IPR010512">
    <property type="entry name" value="DUF1091"/>
</dbReference>
<evidence type="ECO:0000313" key="2">
    <source>
        <dbReference type="EMBL" id="EDW91106.1"/>
    </source>
</evidence>
<name>B4P7T0_DROYA</name>
<dbReference type="Pfam" id="PF06477">
    <property type="entry name" value="DUF1091"/>
    <property type="match status" value="1"/>
</dbReference>
<gene>
    <name evidence="2" type="primary">Dyak\GE12265</name>
    <name evidence="2" type="synonym">dyak_GLEANR_12533</name>
    <name evidence="2" type="synonym">GE12265</name>
    <name evidence="2" type="ORF">Dyak_GE12265</name>
</gene>
<reference evidence="2 3" key="2">
    <citation type="journal article" date="2007" name="PLoS Biol.">
        <title>Principles of genome evolution in the Drosophila melanogaster species group.</title>
        <authorList>
            <person name="Ranz J.M."/>
            <person name="Maurin D."/>
            <person name="Chan Y.S."/>
            <person name="von Grotthuss M."/>
            <person name="Hillier L.W."/>
            <person name="Roote J."/>
            <person name="Ashburner M."/>
            <person name="Bergman C.M."/>
        </authorList>
    </citation>
    <scope>NUCLEOTIDE SEQUENCE [LARGE SCALE GENOMIC DNA]</scope>
    <source>
        <strain evidence="3">Tai18E2 / Tucson 14021-0261.01</strain>
    </source>
</reference>
<dbReference type="EMBL" id="CM000158">
    <property type="protein sequence ID" value="EDW91106.1"/>
    <property type="molecule type" value="Genomic_DNA"/>
</dbReference>
<dbReference type="OMA" id="VNMDCYL"/>
<proteinExistence type="predicted"/>
<accession>B4P7T0</accession>
<dbReference type="OrthoDB" id="7859583at2759"/>
<keyword evidence="3" id="KW-1185">Reference proteome</keyword>
<keyword evidence="1" id="KW-0732">Signal</keyword>
<protein>
    <recommendedName>
        <fullName evidence="4">MD-2-related lipid-recognition domain-containing protein</fullName>
    </recommendedName>
</protein>
<reference evidence="2 3" key="1">
    <citation type="journal article" date="2007" name="Nature">
        <title>Evolution of genes and genomes on the Drosophila phylogeny.</title>
        <authorList>
            <consortium name="Drosophila 12 Genomes Consortium"/>
            <person name="Clark A.G."/>
            <person name="Eisen M.B."/>
            <person name="Smith D.R."/>
            <person name="Bergman C.M."/>
            <person name="Oliver B."/>
            <person name="Markow T.A."/>
            <person name="Kaufman T.C."/>
            <person name="Kellis M."/>
            <person name="Gelbart W."/>
            <person name="Iyer V.N."/>
            <person name="Pollard D.A."/>
            <person name="Sackton T.B."/>
            <person name="Larracuente A.M."/>
            <person name="Singh N.D."/>
            <person name="Abad J.P."/>
            <person name="Abt D.N."/>
            <person name="Adryan B."/>
            <person name="Aguade M."/>
            <person name="Akashi H."/>
            <person name="Anderson W.W."/>
            <person name="Aquadro C.F."/>
            <person name="Ardell D.H."/>
            <person name="Arguello R."/>
            <person name="Artieri C.G."/>
            <person name="Barbash D.A."/>
            <person name="Barker D."/>
            <person name="Barsanti P."/>
            <person name="Batterham P."/>
            <person name="Batzoglou S."/>
            <person name="Begun D."/>
            <person name="Bhutkar A."/>
            <person name="Blanco E."/>
            <person name="Bosak S.A."/>
            <person name="Bradley R.K."/>
            <person name="Brand A.D."/>
            <person name="Brent M.R."/>
            <person name="Brooks A.N."/>
            <person name="Brown R.H."/>
            <person name="Butlin R.K."/>
            <person name="Caggese C."/>
            <person name="Calvi B.R."/>
            <person name="Bernardo de Carvalho A."/>
            <person name="Caspi A."/>
            <person name="Castrezana S."/>
            <person name="Celniker S.E."/>
            <person name="Chang J.L."/>
            <person name="Chapple C."/>
            <person name="Chatterji S."/>
            <person name="Chinwalla A."/>
            <person name="Civetta A."/>
            <person name="Clifton S.W."/>
            <person name="Comeron J.M."/>
            <person name="Costello J.C."/>
            <person name="Coyne J.A."/>
            <person name="Daub J."/>
            <person name="David R.G."/>
            <person name="Delcher A.L."/>
            <person name="Delehaunty K."/>
            <person name="Do C.B."/>
            <person name="Ebling H."/>
            <person name="Edwards K."/>
            <person name="Eickbush T."/>
            <person name="Evans J.D."/>
            <person name="Filipski A."/>
            <person name="Findeiss S."/>
            <person name="Freyhult E."/>
            <person name="Fulton L."/>
            <person name="Fulton R."/>
            <person name="Garcia A.C."/>
            <person name="Gardiner A."/>
            <person name="Garfield D.A."/>
            <person name="Garvin B.E."/>
            <person name="Gibson G."/>
            <person name="Gilbert D."/>
            <person name="Gnerre S."/>
            <person name="Godfrey J."/>
            <person name="Good R."/>
            <person name="Gotea V."/>
            <person name="Gravely B."/>
            <person name="Greenberg A.J."/>
            <person name="Griffiths-Jones S."/>
            <person name="Gross S."/>
            <person name="Guigo R."/>
            <person name="Gustafson E.A."/>
            <person name="Haerty W."/>
            <person name="Hahn M.W."/>
            <person name="Halligan D.L."/>
            <person name="Halpern A.L."/>
            <person name="Halter G.M."/>
            <person name="Han M.V."/>
            <person name="Heger A."/>
            <person name="Hillier L."/>
            <person name="Hinrichs A.S."/>
            <person name="Holmes I."/>
            <person name="Hoskins R.A."/>
            <person name="Hubisz M.J."/>
            <person name="Hultmark D."/>
            <person name="Huntley M.A."/>
            <person name="Jaffe D.B."/>
            <person name="Jagadeeshan S."/>
            <person name="Jeck W.R."/>
            <person name="Johnson J."/>
            <person name="Jones C.D."/>
            <person name="Jordan W.C."/>
            <person name="Karpen G.H."/>
            <person name="Kataoka E."/>
            <person name="Keightley P.D."/>
            <person name="Kheradpour P."/>
            <person name="Kirkness E.F."/>
            <person name="Koerich L.B."/>
            <person name="Kristiansen K."/>
            <person name="Kudrna D."/>
            <person name="Kulathinal R.J."/>
            <person name="Kumar S."/>
            <person name="Kwok R."/>
            <person name="Lander E."/>
            <person name="Langley C.H."/>
            <person name="Lapoint R."/>
            <person name="Lazzaro B.P."/>
            <person name="Lee S.J."/>
            <person name="Levesque L."/>
            <person name="Li R."/>
            <person name="Lin C.F."/>
            <person name="Lin M.F."/>
            <person name="Lindblad-Toh K."/>
            <person name="Llopart A."/>
            <person name="Long M."/>
            <person name="Low L."/>
            <person name="Lozovsky E."/>
            <person name="Lu J."/>
            <person name="Luo M."/>
            <person name="Machado C.A."/>
            <person name="Makalowski W."/>
            <person name="Marzo M."/>
            <person name="Matsuda M."/>
            <person name="Matzkin L."/>
            <person name="McAllister B."/>
            <person name="McBride C.S."/>
            <person name="McKernan B."/>
            <person name="McKernan K."/>
            <person name="Mendez-Lago M."/>
            <person name="Minx P."/>
            <person name="Mollenhauer M.U."/>
            <person name="Montooth K."/>
            <person name="Mount S.M."/>
            <person name="Mu X."/>
            <person name="Myers E."/>
            <person name="Negre B."/>
            <person name="Newfeld S."/>
            <person name="Nielsen R."/>
            <person name="Noor M.A."/>
            <person name="O'Grady P."/>
            <person name="Pachter L."/>
            <person name="Papaceit M."/>
            <person name="Parisi M.J."/>
            <person name="Parisi M."/>
            <person name="Parts L."/>
            <person name="Pedersen J.S."/>
            <person name="Pesole G."/>
            <person name="Phillippy A.M."/>
            <person name="Ponting C.P."/>
            <person name="Pop M."/>
            <person name="Porcelli D."/>
            <person name="Powell J.R."/>
            <person name="Prohaska S."/>
            <person name="Pruitt K."/>
            <person name="Puig M."/>
            <person name="Quesneville H."/>
            <person name="Ram K.R."/>
            <person name="Rand D."/>
            <person name="Rasmussen M.D."/>
            <person name="Reed L.K."/>
            <person name="Reenan R."/>
            <person name="Reily A."/>
            <person name="Remington K.A."/>
            <person name="Rieger T.T."/>
            <person name="Ritchie M.G."/>
            <person name="Robin C."/>
            <person name="Rogers Y.H."/>
            <person name="Rohde C."/>
            <person name="Rozas J."/>
            <person name="Rubenfield M.J."/>
            <person name="Ruiz A."/>
            <person name="Russo S."/>
            <person name="Salzberg S.L."/>
            <person name="Sanchez-Gracia A."/>
            <person name="Saranga D.J."/>
            <person name="Sato H."/>
            <person name="Schaeffer S.W."/>
            <person name="Schatz M.C."/>
            <person name="Schlenke T."/>
            <person name="Schwartz R."/>
            <person name="Segarra C."/>
            <person name="Singh R.S."/>
            <person name="Sirot L."/>
            <person name="Sirota M."/>
            <person name="Sisneros N.B."/>
            <person name="Smith C.D."/>
            <person name="Smith T.F."/>
            <person name="Spieth J."/>
            <person name="Stage D.E."/>
            <person name="Stark A."/>
            <person name="Stephan W."/>
            <person name="Strausberg R.L."/>
            <person name="Strempel S."/>
            <person name="Sturgill D."/>
            <person name="Sutton G."/>
            <person name="Sutton G.G."/>
            <person name="Tao W."/>
            <person name="Teichmann S."/>
            <person name="Tobari Y.N."/>
            <person name="Tomimura Y."/>
            <person name="Tsolas J.M."/>
            <person name="Valente V.L."/>
            <person name="Venter E."/>
            <person name="Venter J.C."/>
            <person name="Vicario S."/>
            <person name="Vieira F.G."/>
            <person name="Vilella A.J."/>
            <person name="Villasante A."/>
            <person name="Walenz B."/>
            <person name="Wang J."/>
            <person name="Wasserman M."/>
            <person name="Watts T."/>
            <person name="Wilson D."/>
            <person name="Wilson R.K."/>
            <person name="Wing R.A."/>
            <person name="Wolfner M.F."/>
            <person name="Wong A."/>
            <person name="Wong G.K."/>
            <person name="Wu C.I."/>
            <person name="Wu G."/>
            <person name="Yamamoto D."/>
            <person name="Yang H.P."/>
            <person name="Yang S.P."/>
            <person name="Yorke J.A."/>
            <person name="Yoshida K."/>
            <person name="Zdobnov E."/>
            <person name="Zhang P."/>
            <person name="Zhang Y."/>
            <person name="Zimin A.V."/>
            <person name="Baldwin J."/>
            <person name="Abdouelleil A."/>
            <person name="Abdulkadir J."/>
            <person name="Abebe A."/>
            <person name="Abera B."/>
            <person name="Abreu J."/>
            <person name="Acer S.C."/>
            <person name="Aftuck L."/>
            <person name="Alexander A."/>
            <person name="An P."/>
            <person name="Anderson E."/>
            <person name="Anderson S."/>
            <person name="Arachi H."/>
            <person name="Azer M."/>
            <person name="Bachantsang P."/>
            <person name="Barry A."/>
            <person name="Bayul T."/>
            <person name="Berlin A."/>
            <person name="Bessette D."/>
            <person name="Bloom T."/>
            <person name="Blye J."/>
            <person name="Boguslavskiy L."/>
            <person name="Bonnet C."/>
            <person name="Boukhgalter B."/>
            <person name="Bourzgui I."/>
            <person name="Brown A."/>
            <person name="Cahill P."/>
            <person name="Channer S."/>
            <person name="Cheshatsang Y."/>
            <person name="Chuda L."/>
            <person name="Citroen M."/>
            <person name="Collymore A."/>
            <person name="Cooke P."/>
            <person name="Costello M."/>
            <person name="D'Aco K."/>
            <person name="Daza R."/>
            <person name="De Haan G."/>
            <person name="DeGray S."/>
            <person name="DeMaso C."/>
            <person name="Dhargay N."/>
            <person name="Dooley K."/>
            <person name="Dooley E."/>
            <person name="Doricent M."/>
            <person name="Dorje P."/>
            <person name="Dorjee K."/>
            <person name="Dupes A."/>
            <person name="Elong R."/>
            <person name="Falk J."/>
            <person name="Farina A."/>
            <person name="Faro S."/>
            <person name="Ferguson D."/>
            <person name="Fisher S."/>
            <person name="Foley C.D."/>
            <person name="Franke A."/>
            <person name="Friedrich D."/>
            <person name="Gadbois L."/>
            <person name="Gearin G."/>
            <person name="Gearin C.R."/>
            <person name="Giannoukos G."/>
            <person name="Goode T."/>
            <person name="Graham J."/>
            <person name="Grandbois E."/>
            <person name="Grewal S."/>
            <person name="Gyaltsen K."/>
            <person name="Hafez N."/>
            <person name="Hagos B."/>
            <person name="Hall J."/>
            <person name="Henson C."/>
            <person name="Hollinger A."/>
            <person name="Honan T."/>
            <person name="Huard M.D."/>
            <person name="Hughes L."/>
            <person name="Hurhula B."/>
            <person name="Husby M.E."/>
            <person name="Kamat A."/>
            <person name="Kanga B."/>
            <person name="Kashin S."/>
            <person name="Khazanovich D."/>
            <person name="Kisner P."/>
            <person name="Lance K."/>
            <person name="Lara M."/>
            <person name="Lee W."/>
            <person name="Lennon N."/>
            <person name="Letendre F."/>
            <person name="LeVine R."/>
            <person name="Lipovsky A."/>
            <person name="Liu X."/>
            <person name="Liu J."/>
            <person name="Liu S."/>
            <person name="Lokyitsang T."/>
            <person name="Lokyitsang Y."/>
            <person name="Lubonja R."/>
            <person name="Lui A."/>
            <person name="MacDonald P."/>
            <person name="Magnisalis V."/>
            <person name="Maru K."/>
            <person name="Matthews C."/>
            <person name="McCusker W."/>
            <person name="McDonough S."/>
            <person name="Mehta T."/>
            <person name="Meldrim J."/>
            <person name="Meneus L."/>
            <person name="Mihai O."/>
            <person name="Mihalev A."/>
            <person name="Mihova T."/>
            <person name="Mittelman R."/>
            <person name="Mlenga V."/>
            <person name="Montmayeur A."/>
            <person name="Mulrain L."/>
            <person name="Navidi A."/>
            <person name="Naylor J."/>
            <person name="Negash T."/>
            <person name="Nguyen T."/>
            <person name="Nguyen N."/>
            <person name="Nicol R."/>
            <person name="Norbu C."/>
            <person name="Norbu N."/>
            <person name="Novod N."/>
            <person name="O'Neill B."/>
            <person name="Osman S."/>
            <person name="Markiewicz E."/>
            <person name="Oyono O.L."/>
            <person name="Patti C."/>
            <person name="Phunkhang P."/>
            <person name="Pierre F."/>
            <person name="Priest M."/>
            <person name="Raghuraman S."/>
            <person name="Rege F."/>
            <person name="Reyes R."/>
            <person name="Rise C."/>
            <person name="Rogov P."/>
            <person name="Ross K."/>
            <person name="Ryan E."/>
            <person name="Settipalli S."/>
            <person name="Shea T."/>
            <person name="Sherpa N."/>
            <person name="Shi L."/>
            <person name="Shih D."/>
            <person name="Sparrow T."/>
            <person name="Spaulding J."/>
            <person name="Stalker J."/>
            <person name="Stange-Thomann N."/>
            <person name="Stavropoulos S."/>
            <person name="Stone C."/>
            <person name="Strader C."/>
            <person name="Tesfaye S."/>
            <person name="Thomson T."/>
            <person name="Thoulutsang Y."/>
            <person name="Thoulutsang D."/>
            <person name="Topham K."/>
            <person name="Topping I."/>
            <person name="Tsamla T."/>
            <person name="Vassiliev H."/>
            <person name="Vo A."/>
            <person name="Wangchuk T."/>
            <person name="Wangdi T."/>
            <person name="Weiand M."/>
            <person name="Wilkinson J."/>
            <person name="Wilson A."/>
            <person name="Yadav S."/>
            <person name="Young G."/>
            <person name="Yu Q."/>
            <person name="Zembek L."/>
            <person name="Zhong D."/>
            <person name="Zimmer A."/>
            <person name="Zwirko Z."/>
            <person name="Jaffe D.B."/>
            <person name="Alvarez P."/>
            <person name="Brockman W."/>
            <person name="Butler J."/>
            <person name="Chin C."/>
            <person name="Gnerre S."/>
            <person name="Grabherr M."/>
            <person name="Kleber M."/>
            <person name="Mauceli E."/>
            <person name="MacCallum I."/>
        </authorList>
    </citation>
    <scope>NUCLEOTIDE SEQUENCE [LARGE SCALE GENOMIC DNA]</scope>
    <source>
        <strain evidence="3">Tai18E2 / Tucson 14021-0261.01</strain>
    </source>
</reference>
<dbReference type="eggNOG" id="ENOG502TM4J">
    <property type="taxonomic scope" value="Eukaryota"/>
</dbReference>
<sequence length="189" mass="21789">MTLTWLVLLGICFIWHMTDSQLVYKLNNIECLPNQSRVTNVSCKVKAVSWNMALVNMDCYLIFPINNPTIRVQVFMKDYSNQFKPFLIDATFKLCEVVERKSFLPYGVMIWELFKSFTNVKSCHFSPGQVSARNGYLNTSYVPPFPHGQYQITVMFSDSNSTHTESVGIVKFFLQAMDQIKSKKRPQGT</sequence>